<feature type="region of interest" description="Disordered" evidence="1">
    <location>
        <begin position="367"/>
        <end position="387"/>
    </location>
</feature>
<feature type="region of interest" description="Disordered" evidence="1">
    <location>
        <begin position="407"/>
        <end position="483"/>
    </location>
</feature>
<dbReference type="GO" id="GO:0032007">
    <property type="term" value="P:negative regulation of TOR signaling"/>
    <property type="evidence" value="ECO:0007669"/>
    <property type="project" value="InterPro"/>
</dbReference>
<keyword evidence="3" id="KW-1185">Reference proteome</keyword>
<evidence type="ECO:0000313" key="2">
    <source>
        <dbReference type="EMBL" id="CEP15527.1"/>
    </source>
</evidence>
<proteinExistence type="predicted"/>
<name>A0A0B7NJK5_9FUNG</name>
<dbReference type="STRING" id="35722.A0A0B7NJK5"/>
<organism evidence="2 3">
    <name type="scientific">Parasitella parasitica</name>
    <dbReference type="NCBI Taxonomy" id="35722"/>
    <lineage>
        <taxon>Eukaryota</taxon>
        <taxon>Fungi</taxon>
        <taxon>Fungi incertae sedis</taxon>
        <taxon>Mucoromycota</taxon>
        <taxon>Mucoromycotina</taxon>
        <taxon>Mucoromycetes</taxon>
        <taxon>Mucorales</taxon>
        <taxon>Mucorineae</taxon>
        <taxon>Mucoraceae</taxon>
        <taxon>Parasitella</taxon>
    </lineage>
</organism>
<feature type="compositionally biased region" description="Polar residues" evidence="1">
    <location>
        <begin position="168"/>
        <end position="181"/>
    </location>
</feature>
<feature type="compositionally biased region" description="Polar residues" evidence="1">
    <location>
        <begin position="193"/>
        <end position="202"/>
    </location>
</feature>
<dbReference type="Proteomes" id="UP000054107">
    <property type="component" value="Unassembled WGS sequence"/>
</dbReference>
<dbReference type="EMBL" id="LN732480">
    <property type="protein sequence ID" value="CEP15527.1"/>
    <property type="molecule type" value="Genomic_DNA"/>
</dbReference>
<dbReference type="InterPro" id="IPR026682">
    <property type="entry name" value="AKT1S1"/>
</dbReference>
<dbReference type="PANTHER" id="PTHR21844:SF2">
    <property type="entry name" value="PROLINE-RICH AKT1 SUBSTRATE 1"/>
    <property type="match status" value="1"/>
</dbReference>
<reference evidence="2 3" key="1">
    <citation type="submission" date="2014-09" db="EMBL/GenBank/DDBJ databases">
        <authorList>
            <person name="Ellenberger Sabrina"/>
        </authorList>
    </citation>
    <scope>NUCLEOTIDE SEQUENCE [LARGE SCALE GENOMIC DNA]</scope>
    <source>
        <strain evidence="2 3">CBS 412.66</strain>
    </source>
</reference>
<dbReference type="AlphaFoldDB" id="A0A0B7NJK5"/>
<feature type="compositionally biased region" description="Basic and acidic residues" evidence="1">
    <location>
        <begin position="267"/>
        <end position="285"/>
    </location>
</feature>
<feature type="region of interest" description="Disordered" evidence="1">
    <location>
        <begin position="264"/>
        <end position="285"/>
    </location>
</feature>
<dbReference type="PANTHER" id="PTHR21844">
    <property type="entry name" value="AKT1 SUBSTRATE 1 PROTEIN"/>
    <property type="match status" value="1"/>
</dbReference>
<feature type="compositionally biased region" description="Basic and acidic residues" evidence="1">
    <location>
        <begin position="369"/>
        <end position="387"/>
    </location>
</feature>
<accession>A0A0B7NJK5</accession>
<evidence type="ECO:0000313" key="3">
    <source>
        <dbReference type="Proteomes" id="UP000054107"/>
    </source>
</evidence>
<protein>
    <submittedName>
        <fullName evidence="2">Uncharacterized protein</fullName>
    </submittedName>
</protein>
<feature type="region of interest" description="Disordered" evidence="1">
    <location>
        <begin position="158"/>
        <end position="207"/>
    </location>
</feature>
<dbReference type="GO" id="GO:0005737">
    <property type="term" value="C:cytoplasm"/>
    <property type="evidence" value="ECO:0007669"/>
    <property type="project" value="TreeGrafter"/>
</dbReference>
<dbReference type="OrthoDB" id="5564103at2759"/>
<gene>
    <name evidence="2" type="primary">PARPA_09757.1 scaffold 38623</name>
</gene>
<feature type="compositionally biased region" description="Basic and acidic residues" evidence="1">
    <location>
        <begin position="182"/>
        <end position="191"/>
    </location>
</feature>
<evidence type="ECO:0000256" key="1">
    <source>
        <dbReference type="SAM" id="MobiDB-lite"/>
    </source>
</evidence>
<sequence>MGGIVIEFNTLTRSSSIVPKWTTVDCLNCNTGHVYSVENNNGNKTDRVIIHENTVYGQAFEDLKQQSNYSKTFNILLDNKKENLIPMPGPEEDVSELLASTQKKMQSILDQYLEQLRIESKVRMERFKKQEEQHTQDAMAQIKLENTQLWSKLVQVTNNSGKEKEETTVPTPQAPSLPQQPKKTDEEEHPRLANSTNTQNSSPLPPMKRLSFFLDEAAIRNLRNKDLDHKDLKQLMEQQQSNHQDGAENGEEDEENMFNLDEEFSDEEKASETNEATLDDKLDDNQHIDQEQVQGSSKEIPLSTSLKKSVSNIDDQMAWIKKKRNTRKYLAQDFDIKSEFKRTFANNNNEGDMNISKLATSMPITIHYPSEKNDNTTESSEEKNKKRDILASSFANYDSSFSDRTLSNQFPRVAPPPNGRKGQASSALIKPQLESLIGKSLDTRGISNNKSNKGESKYNSDDEEFDATLPPHVWAASHDLSNE</sequence>